<evidence type="ECO:0000256" key="1">
    <source>
        <dbReference type="SAM" id="Phobius"/>
    </source>
</evidence>
<dbReference type="Proteomes" id="UP000019149">
    <property type="component" value="Unassembled WGS sequence"/>
</dbReference>
<proteinExistence type="predicted"/>
<evidence type="ECO:0000313" key="3">
    <source>
        <dbReference type="Proteomes" id="UP000019149"/>
    </source>
</evidence>
<evidence type="ECO:0000313" key="2">
    <source>
        <dbReference type="EMBL" id="EUB55360.1"/>
    </source>
</evidence>
<name>W6U2L7_ECHGR</name>
<keyword evidence="1" id="KW-0812">Transmembrane</keyword>
<accession>W6U2L7</accession>
<keyword evidence="1" id="KW-1133">Transmembrane helix</keyword>
<dbReference type="AlphaFoldDB" id="W6U2L7"/>
<sequence length="160" mass="17584">MASGNASCTNAKHPFFLELSVFWSNGGAFLRTLQPVQVVELSSSTDVFCLDDHQQAPSANTDRLVHMKLPPPMRLSDLESVDSQRIKRSPHEQLILAIAMYLPIVASLGGMVGWQLAEGIQYAVKTSILLIASTVPYNWLSAHFGGNLAQFPMEDHSKCE</sequence>
<keyword evidence="3" id="KW-1185">Reference proteome</keyword>
<organism evidence="2 3">
    <name type="scientific">Echinococcus granulosus</name>
    <name type="common">Hydatid tapeworm</name>
    <dbReference type="NCBI Taxonomy" id="6210"/>
    <lineage>
        <taxon>Eukaryota</taxon>
        <taxon>Metazoa</taxon>
        <taxon>Spiralia</taxon>
        <taxon>Lophotrochozoa</taxon>
        <taxon>Platyhelminthes</taxon>
        <taxon>Cestoda</taxon>
        <taxon>Eucestoda</taxon>
        <taxon>Cyclophyllidea</taxon>
        <taxon>Taeniidae</taxon>
        <taxon>Echinococcus</taxon>
        <taxon>Echinococcus granulosus group</taxon>
    </lineage>
</organism>
<dbReference type="EMBL" id="APAU02000167">
    <property type="protein sequence ID" value="EUB55360.1"/>
    <property type="molecule type" value="Genomic_DNA"/>
</dbReference>
<protein>
    <submittedName>
        <fullName evidence="2">Uncharacterized protein</fullName>
    </submittedName>
</protein>
<keyword evidence="1" id="KW-0472">Membrane</keyword>
<dbReference type="KEGG" id="egl:EGR_09797"/>
<reference evidence="2 3" key="1">
    <citation type="journal article" date="2013" name="Nat. Genet.">
        <title>The genome of the hydatid tapeworm Echinococcus granulosus.</title>
        <authorList>
            <person name="Zheng H."/>
            <person name="Zhang W."/>
            <person name="Zhang L."/>
            <person name="Zhang Z."/>
            <person name="Li J."/>
            <person name="Lu G."/>
            <person name="Zhu Y."/>
            <person name="Wang Y."/>
            <person name="Huang Y."/>
            <person name="Liu J."/>
            <person name="Kang H."/>
            <person name="Chen J."/>
            <person name="Wang L."/>
            <person name="Chen A."/>
            <person name="Yu S."/>
            <person name="Gao Z."/>
            <person name="Jin L."/>
            <person name="Gu W."/>
            <person name="Wang Z."/>
            <person name="Zhao L."/>
            <person name="Shi B."/>
            <person name="Wen H."/>
            <person name="Lin R."/>
            <person name="Jones M.K."/>
            <person name="Brejova B."/>
            <person name="Vinar T."/>
            <person name="Zhao G."/>
            <person name="McManus D.P."/>
            <person name="Chen Z."/>
            <person name="Zhou Y."/>
            <person name="Wang S."/>
        </authorList>
    </citation>
    <scope>NUCLEOTIDE SEQUENCE [LARGE SCALE GENOMIC DNA]</scope>
</reference>
<dbReference type="CTD" id="36345512"/>
<feature type="transmembrane region" description="Helical" evidence="1">
    <location>
        <begin position="122"/>
        <end position="140"/>
    </location>
</feature>
<dbReference type="RefSeq" id="XP_024346556.1">
    <property type="nucleotide sequence ID" value="XM_024499046.1"/>
</dbReference>
<gene>
    <name evidence="2" type="ORF">EGR_09797</name>
</gene>
<dbReference type="GeneID" id="36345512"/>
<comment type="caution">
    <text evidence="2">The sequence shown here is derived from an EMBL/GenBank/DDBJ whole genome shotgun (WGS) entry which is preliminary data.</text>
</comment>
<feature type="transmembrane region" description="Helical" evidence="1">
    <location>
        <begin position="94"/>
        <end position="116"/>
    </location>
</feature>